<dbReference type="OrthoDB" id="1869469at2759"/>
<evidence type="ECO:0000313" key="1">
    <source>
        <dbReference type="EMBL" id="PWA68940.1"/>
    </source>
</evidence>
<accession>A0A2U1N602</accession>
<dbReference type="AlphaFoldDB" id="A0A2U1N602"/>
<reference evidence="1 2" key="1">
    <citation type="journal article" date="2018" name="Mol. Plant">
        <title>The genome of Artemisia annua provides insight into the evolution of Asteraceae family and artemisinin biosynthesis.</title>
        <authorList>
            <person name="Shen Q."/>
            <person name="Zhang L."/>
            <person name="Liao Z."/>
            <person name="Wang S."/>
            <person name="Yan T."/>
            <person name="Shi P."/>
            <person name="Liu M."/>
            <person name="Fu X."/>
            <person name="Pan Q."/>
            <person name="Wang Y."/>
            <person name="Lv Z."/>
            <person name="Lu X."/>
            <person name="Zhang F."/>
            <person name="Jiang W."/>
            <person name="Ma Y."/>
            <person name="Chen M."/>
            <person name="Hao X."/>
            <person name="Li L."/>
            <person name="Tang Y."/>
            <person name="Lv G."/>
            <person name="Zhou Y."/>
            <person name="Sun X."/>
            <person name="Brodelius P.E."/>
            <person name="Rose J.K.C."/>
            <person name="Tang K."/>
        </authorList>
    </citation>
    <scope>NUCLEOTIDE SEQUENCE [LARGE SCALE GENOMIC DNA]</scope>
    <source>
        <strain evidence="2">cv. Huhao1</strain>
        <tissue evidence="1">Leaf</tissue>
    </source>
</reference>
<evidence type="ECO:0000313" key="2">
    <source>
        <dbReference type="Proteomes" id="UP000245207"/>
    </source>
</evidence>
<name>A0A2U1N602_ARTAN</name>
<keyword evidence="2" id="KW-1185">Reference proteome</keyword>
<organism evidence="1 2">
    <name type="scientific">Artemisia annua</name>
    <name type="common">Sweet wormwood</name>
    <dbReference type="NCBI Taxonomy" id="35608"/>
    <lineage>
        <taxon>Eukaryota</taxon>
        <taxon>Viridiplantae</taxon>
        <taxon>Streptophyta</taxon>
        <taxon>Embryophyta</taxon>
        <taxon>Tracheophyta</taxon>
        <taxon>Spermatophyta</taxon>
        <taxon>Magnoliopsida</taxon>
        <taxon>eudicotyledons</taxon>
        <taxon>Gunneridae</taxon>
        <taxon>Pentapetalae</taxon>
        <taxon>asterids</taxon>
        <taxon>campanulids</taxon>
        <taxon>Asterales</taxon>
        <taxon>Asteraceae</taxon>
        <taxon>Asteroideae</taxon>
        <taxon>Anthemideae</taxon>
        <taxon>Artemisiinae</taxon>
        <taxon>Artemisia</taxon>
    </lineage>
</organism>
<proteinExistence type="predicted"/>
<comment type="caution">
    <text evidence="1">The sequence shown here is derived from an EMBL/GenBank/DDBJ whole genome shotgun (WGS) entry which is preliminary data.</text>
</comment>
<protein>
    <submittedName>
        <fullName evidence="1">Uncharacterized protein</fullName>
    </submittedName>
</protein>
<dbReference type="EMBL" id="PKPP01003535">
    <property type="protein sequence ID" value="PWA68940.1"/>
    <property type="molecule type" value="Genomic_DNA"/>
</dbReference>
<gene>
    <name evidence="1" type="ORF">CTI12_AA289470</name>
</gene>
<dbReference type="Proteomes" id="UP000245207">
    <property type="component" value="Unassembled WGS sequence"/>
</dbReference>
<sequence>MVEKYKAIPFYGHFSIYFPKESCSTAQPLNSINIAARVQKQDPTSKSLILILLSLLSRKEATKPKGRSLLAFPVRDASLFVITALKMFSGIREDGALSSALWLFACDKERVN</sequence>